<dbReference type="GO" id="GO:0006352">
    <property type="term" value="P:DNA-templated transcription initiation"/>
    <property type="evidence" value="ECO:0007669"/>
    <property type="project" value="InterPro"/>
</dbReference>
<dbReference type="Pfam" id="PF04539">
    <property type="entry name" value="Sigma70_r3"/>
    <property type="match status" value="1"/>
</dbReference>
<organism evidence="8 9">
    <name type="scientific">Microbacterium imperiale</name>
    <dbReference type="NCBI Taxonomy" id="33884"/>
    <lineage>
        <taxon>Bacteria</taxon>
        <taxon>Bacillati</taxon>
        <taxon>Actinomycetota</taxon>
        <taxon>Actinomycetes</taxon>
        <taxon>Micrococcales</taxon>
        <taxon>Microbacteriaceae</taxon>
        <taxon>Microbacterium</taxon>
    </lineage>
</organism>
<evidence type="ECO:0000256" key="3">
    <source>
        <dbReference type="ARBA" id="ARBA00023125"/>
    </source>
</evidence>
<accession>A0A9W6HHM2</accession>
<dbReference type="CDD" id="cd06171">
    <property type="entry name" value="Sigma70_r4"/>
    <property type="match status" value="1"/>
</dbReference>
<keyword evidence="1" id="KW-0805">Transcription regulation</keyword>
<feature type="domain" description="RNA polymerase sigma-70 region 4" evidence="7">
    <location>
        <begin position="172"/>
        <end position="219"/>
    </location>
</feature>
<evidence type="ECO:0000259" key="5">
    <source>
        <dbReference type="Pfam" id="PF04539"/>
    </source>
</evidence>
<keyword evidence="4" id="KW-0804">Transcription</keyword>
<evidence type="ECO:0000256" key="1">
    <source>
        <dbReference type="ARBA" id="ARBA00023015"/>
    </source>
</evidence>
<dbReference type="EMBL" id="BSEO01000014">
    <property type="protein sequence ID" value="GLJ80208.1"/>
    <property type="molecule type" value="Genomic_DNA"/>
</dbReference>
<dbReference type="InterPro" id="IPR013324">
    <property type="entry name" value="RNA_pol_sigma_r3/r4-like"/>
</dbReference>
<reference evidence="8" key="1">
    <citation type="journal article" date="2014" name="Int. J. Syst. Evol. Microbiol.">
        <title>Complete genome sequence of Corynebacterium casei LMG S-19264T (=DSM 44701T), isolated from a smear-ripened cheese.</title>
        <authorList>
            <consortium name="US DOE Joint Genome Institute (JGI-PGF)"/>
            <person name="Walter F."/>
            <person name="Albersmeier A."/>
            <person name="Kalinowski J."/>
            <person name="Ruckert C."/>
        </authorList>
    </citation>
    <scope>NUCLEOTIDE SEQUENCE</scope>
    <source>
        <strain evidence="8">VKM Ac-1447</strain>
    </source>
</reference>
<dbReference type="SUPFAM" id="SSF88659">
    <property type="entry name" value="Sigma3 and sigma4 domains of RNA polymerase sigma factors"/>
    <property type="match status" value="2"/>
</dbReference>
<keyword evidence="9" id="KW-1185">Reference proteome</keyword>
<proteinExistence type="predicted"/>
<dbReference type="Pfam" id="PF04542">
    <property type="entry name" value="Sigma70_r2"/>
    <property type="match status" value="1"/>
</dbReference>
<evidence type="ECO:0000259" key="7">
    <source>
        <dbReference type="Pfam" id="PF04545"/>
    </source>
</evidence>
<dbReference type="GO" id="GO:0016987">
    <property type="term" value="F:sigma factor activity"/>
    <property type="evidence" value="ECO:0007669"/>
    <property type="project" value="UniProtKB-KW"/>
</dbReference>
<keyword evidence="3" id="KW-0238">DNA-binding</keyword>
<dbReference type="GO" id="GO:0003677">
    <property type="term" value="F:DNA binding"/>
    <property type="evidence" value="ECO:0007669"/>
    <property type="project" value="UniProtKB-KW"/>
</dbReference>
<feature type="domain" description="RNA polymerase sigma-70 region 2" evidence="6">
    <location>
        <begin position="12"/>
        <end position="83"/>
    </location>
</feature>
<protein>
    <submittedName>
        <fullName evidence="8">RNA polymerase sigma factor WhiG</fullName>
    </submittedName>
</protein>
<dbReference type="InterPro" id="IPR007630">
    <property type="entry name" value="RNA_pol_sigma70_r4"/>
</dbReference>
<name>A0A9W6HHM2_9MICO</name>
<dbReference type="AlphaFoldDB" id="A0A9W6HHM2"/>
<evidence type="ECO:0000256" key="2">
    <source>
        <dbReference type="ARBA" id="ARBA00023082"/>
    </source>
</evidence>
<evidence type="ECO:0000313" key="9">
    <source>
        <dbReference type="Proteomes" id="UP001142317"/>
    </source>
</evidence>
<feature type="domain" description="RNA polymerase sigma-70 region 3" evidence="5">
    <location>
        <begin position="96"/>
        <end position="140"/>
    </location>
</feature>
<dbReference type="InterPro" id="IPR007627">
    <property type="entry name" value="RNA_pol_sigma70_r2"/>
</dbReference>
<dbReference type="PANTHER" id="PTHR30385">
    <property type="entry name" value="SIGMA FACTOR F FLAGELLAR"/>
    <property type="match status" value="1"/>
</dbReference>
<evidence type="ECO:0000256" key="4">
    <source>
        <dbReference type="ARBA" id="ARBA00023163"/>
    </source>
</evidence>
<dbReference type="Proteomes" id="UP001142317">
    <property type="component" value="Unassembled WGS sequence"/>
</dbReference>
<evidence type="ECO:0000313" key="8">
    <source>
        <dbReference type="EMBL" id="GLJ80208.1"/>
    </source>
</evidence>
<dbReference type="Gene3D" id="1.20.140.160">
    <property type="match status" value="1"/>
</dbReference>
<sequence>MHILGHAERNRLIEENLPLVGYLARDLHSRATHVPLEELASVGALALVTAADAFDPALGVPFGAYARRRILGAFADEMRSMDWASRGIRKRIKETTAIRDTLTARLGRSATADEIAETMGLPRTAVVEALDDAARTVTSLDDASVLEVPSAMTLPDEAAVLRERRDVLERAVAALPPRMRAIVQAVYIDERPVKEIAAELGVSHSAVSQQRAEAIRLLRDALERFAAEEQVEPISRVSVETREAYFTRITAMLPRAGRGMTPAASVPL</sequence>
<dbReference type="SUPFAM" id="SSF88946">
    <property type="entry name" value="Sigma2 domain of RNA polymerase sigma factors"/>
    <property type="match status" value="1"/>
</dbReference>
<dbReference type="Pfam" id="PF04545">
    <property type="entry name" value="Sigma70_r4"/>
    <property type="match status" value="1"/>
</dbReference>
<dbReference type="NCBIfam" id="TIGR02937">
    <property type="entry name" value="sigma70-ECF"/>
    <property type="match status" value="1"/>
</dbReference>
<keyword evidence="2" id="KW-0731">Sigma factor</keyword>
<reference evidence="8" key="2">
    <citation type="submission" date="2023-01" db="EMBL/GenBank/DDBJ databases">
        <authorList>
            <person name="Sun Q."/>
            <person name="Evtushenko L."/>
        </authorList>
    </citation>
    <scope>NUCLEOTIDE SEQUENCE</scope>
    <source>
        <strain evidence="8">VKM Ac-1447</strain>
    </source>
</reference>
<dbReference type="Gene3D" id="1.10.1740.10">
    <property type="match status" value="1"/>
</dbReference>
<dbReference type="InterPro" id="IPR013325">
    <property type="entry name" value="RNA_pol_sigma_r2"/>
</dbReference>
<dbReference type="InterPro" id="IPR000943">
    <property type="entry name" value="RNA_pol_sigma70"/>
</dbReference>
<dbReference type="PIRSF" id="PIRSF000770">
    <property type="entry name" value="RNA_pol_sigma-SigE/K"/>
    <property type="match status" value="1"/>
</dbReference>
<dbReference type="InterPro" id="IPR007624">
    <property type="entry name" value="RNA_pol_sigma70_r3"/>
</dbReference>
<gene>
    <name evidence="8" type="primary">fliA</name>
    <name evidence="8" type="ORF">GCM10017586_18910</name>
</gene>
<evidence type="ECO:0000259" key="6">
    <source>
        <dbReference type="Pfam" id="PF04542"/>
    </source>
</evidence>
<comment type="caution">
    <text evidence="8">The sequence shown here is derived from an EMBL/GenBank/DDBJ whole genome shotgun (WGS) entry which is preliminary data.</text>
</comment>
<dbReference type="InterPro" id="IPR014284">
    <property type="entry name" value="RNA_pol_sigma-70_dom"/>
</dbReference>